<dbReference type="InterPro" id="IPR004147">
    <property type="entry name" value="ABC1_dom"/>
</dbReference>
<name>A0A813WCY9_ADIRI</name>
<feature type="signal peptide" evidence="2">
    <location>
        <begin position="1"/>
        <end position="16"/>
    </location>
</feature>
<keyword evidence="2" id="KW-0732">Signal</keyword>
<organism evidence="4 5">
    <name type="scientific">Adineta ricciae</name>
    <name type="common">Rotifer</name>
    <dbReference type="NCBI Taxonomy" id="249248"/>
    <lineage>
        <taxon>Eukaryota</taxon>
        <taxon>Metazoa</taxon>
        <taxon>Spiralia</taxon>
        <taxon>Gnathifera</taxon>
        <taxon>Rotifera</taxon>
        <taxon>Eurotatoria</taxon>
        <taxon>Bdelloidea</taxon>
        <taxon>Adinetida</taxon>
        <taxon>Adinetidae</taxon>
        <taxon>Adineta</taxon>
    </lineage>
</organism>
<dbReference type="InterPro" id="IPR051130">
    <property type="entry name" value="Mito_struct-func_regulator"/>
</dbReference>
<reference evidence="4" key="1">
    <citation type="submission" date="2021-02" db="EMBL/GenBank/DDBJ databases">
        <authorList>
            <person name="Nowell W R."/>
        </authorList>
    </citation>
    <scope>NUCLEOTIDE SEQUENCE</scope>
</reference>
<sequence length="324" mass="38089">MRVLFHLLEWFNPTWTMAWLLDELHDDLALELDFLHEARNAERCRENLKHLDYVHVPKVHWNLTKKRILTYEFVSGIAIDHVDEMKKMNLSLKDIDEKLIRIFAEQIFRTGFVHADPHPGNVHVRINKNTKSKSAQPAQIVLLDHGLYESLLSEERKILCDLWMASITNDHVRMKQAATALGAPEKDYELFCTLVTMKPLPDTEQYEIPPYAKDWDPLPSELQMIALKSGKFHMPSEDEYKNELSEEQRLTIRKHFRKLMDKKRIALLRILKQMPKTMFLLLRNLNSVRNTLKIHNISDANRTALMTEGCQQALKDFQTKKKKI</sequence>
<evidence type="ECO:0000256" key="1">
    <source>
        <dbReference type="ARBA" id="ARBA00009670"/>
    </source>
</evidence>
<dbReference type="Pfam" id="PF03109">
    <property type="entry name" value="ABC1"/>
    <property type="match status" value="1"/>
</dbReference>
<comment type="similarity">
    <text evidence="1">Belongs to the protein kinase superfamily. ADCK protein kinase family.</text>
</comment>
<dbReference type="Proteomes" id="UP000663852">
    <property type="component" value="Unassembled WGS sequence"/>
</dbReference>
<dbReference type="OrthoDB" id="427480at2759"/>
<protein>
    <recommendedName>
        <fullName evidence="3">ABC1 atypical kinase-like domain-containing protein</fullName>
    </recommendedName>
</protein>
<evidence type="ECO:0000313" key="5">
    <source>
        <dbReference type="Proteomes" id="UP000663852"/>
    </source>
</evidence>
<dbReference type="PANTHER" id="PTHR43173">
    <property type="entry name" value="ABC1 FAMILY PROTEIN"/>
    <property type="match status" value="1"/>
</dbReference>
<feature type="domain" description="ABC1 atypical kinase-like" evidence="3">
    <location>
        <begin position="1"/>
        <end position="177"/>
    </location>
</feature>
<accession>A0A813WCY9</accession>
<feature type="chain" id="PRO_5032794050" description="ABC1 atypical kinase-like domain-containing protein" evidence="2">
    <location>
        <begin position="17"/>
        <end position="324"/>
    </location>
</feature>
<dbReference type="PANTHER" id="PTHR43173:SF28">
    <property type="entry name" value="AARF DOMAIN CONTAINING KINASE 5"/>
    <property type="match status" value="1"/>
</dbReference>
<evidence type="ECO:0000259" key="3">
    <source>
        <dbReference type="Pfam" id="PF03109"/>
    </source>
</evidence>
<gene>
    <name evidence="4" type="ORF">EDS130_LOCUS7287</name>
</gene>
<evidence type="ECO:0000313" key="4">
    <source>
        <dbReference type="EMBL" id="CAF0850467.1"/>
    </source>
</evidence>
<proteinExistence type="inferred from homology"/>
<dbReference type="AlphaFoldDB" id="A0A813WCY9"/>
<evidence type="ECO:0000256" key="2">
    <source>
        <dbReference type="SAM" id="SignalP"/>
    </source>
</evidence>
<dbReference type="SUPFAM" id="SSF56112">
    <property type="entry name" value="Protein kinase-like (PK-like)"/>
    <property type="match status" value="1"/>
</dbReference>
<dbReference type="EMBL" id="CAJNOJ010000022">
    <property type="protein sequence ID" value="CAF0850467.1"/>
    <property type="molecule type" value="Genomic_DNA"/>
</dbReference>
<comment type="caution">
    <text evidence="4">The sequence shown here is derived from an EMBL/GenBank/DDBJ whole genome shotgun (WGS) entry which is preliminary data.</text>
</comment>
<dbReference type="InterPro" id="IPR011009">
    <property type="entry name" value="Kinase-like_dom_sf"/>
</dbReference>